<accession>A0A1V0N1V2</accession>
<feature type="transmembrane region" description="Helical" evidence="7">
    <location>
        <begin position="600"/>
        <end position="621"/>
    </location>
</feature>
<reference evidence="9 10" key="1">
    <citation type="submission" date="2011-10" db="EMBL/GenBank/DDBJ databases">
        <title>Metabolic and evolutionary patterns in the extreme acidophile Ferroplasma acidiphilum.</title>
        <authorList>
            <person name="Golyshina O.V."/>
            <person name="Kozyavkin S.A."/>
            <person name="Tatusov R.L."/>
            <person name="Slesarev A.I."/>
            <person name="Golyshin P.N."/>
        </authorList>
    </citation>
    <scope>NUCLEOTIDE SEQUENCE [LARGE SCALE GENOMIC DNA]</scope>
    <source>
        <strain evidence="10">Y</strain>
    </source>
</reference>
<organism evidence="9 10">
    <name type="scientific">Ferroplasma acidiphilum</name>
    <dbReference type="NCBI Taxonomy" id="74969"/>
    <lineage>
        <taxon>Archaea</taxon>
        <taxon>Methanobacteriati</taxon>
        <taxon>Thermoplasmatota</taxon>
        <taxon>Thermoplasmata</taxon>
        <taxon>Thermoplasmatales</taxon>
        <taxon>Ferroplasmaceae</taxon>
        <taxon>Ferroplasma</taxon>
    </lineage>
</organism>
<dbReference type="InterPro" id="IPR017896">
    <property type="entry name" value="4Fe4S_Fe-S-bd"/>
</dbReference>
<dbReference type="KEGG" id="fai:FAD_0146"/>
<dbReference type="EMBL" id="CP015363">
    <property type="protein sequence ID" value="ARD84076.1"/>
    <property type="molecule type" value="Genomic_DNA"/>
</dbReference>
<feature type="transmembrane region" description="Helical" evidence="7">
    <location>
        <begin position="208"/>
        <end position="231"/>
    </location>
</feature>
<keyword evidence="3" id="KW-0479">Metal-binding</keyword>
<name>A0A1V0N1V2_9ARCH</name>
<evidence type="ECO:0000313" key="10">
    <source>
        <dbReference type="Proteomes" id="UP000192050"/>
    </source>
</evidence>
<feature type="transmembrane region" description="Helical" evidence="7">
    <location>
        <begin position="628"/>
        <end position="646"/>
    </location>
</feature>
<keyword evidence="1" id="KW-0813">Transport</keyword>
<feature type="transmembrane region" description="Helical" evidence="7">
    <location>
        <begin position="453"/>
        <end position="473"/>
    </location>
</feature>
<evidence type="ECO:0000256" key="1">
    <source>
        <dbReference type="ARBA" id="ARBA00022448"/>
    </source>
</evidence>
<evidence type="ECO:0000256" key="4">
    <source>
        <dbReference type="ARBA" id="ARBA00022982"/>
    </source>
</evidence>
<dbReference type="GO" id="GO:0051539">
    <property type="term" value="F:4 iron, 4 sulfur cluster binding"/>
    <property type="evidence" value="ECO:0007669"/>
    <property type="project" value="UniProtKB-KW"/>
</dbReference>
<dbReference type="PANTHER" id="PTHR30176">
    <property type="entry name" value="FERREDOXIN-TYPE PROTEIN NAPH"/>
    <property type="match status" value="1"/>
</dbReference>
<dbReference type="OrthoDB" id="57162at2157"/>
<evidence type="ECO:0000256" key="5">
    <source>
        <dbReference type="ARBA" id="ARBA00023004"/>
    </source>
</evidence>
<feature type="transmembrane region" description="Helical" evidence="7">
    <location>
        <begin position="160"/>
        <end position="178"/>
    </location>
</feature>
<dbReference type="GO" id="GO:0005886">
    <property type="term" value="C:plasma membrane"/>
    <property type="evidence" value="ECO:0007669"/>
    <property type="project" value="TreeGrafter"/>
</dbReference>
<evidence type="ECO:0000256" key="2">
    <source>
        <dbReference type="ARBA" id="ARBA00022485"/>
    </source>
</evidence>
<feature type="transmembrane region" description="Helical" evidence="7">
    <location>
        <begin position="112"/>
        <end position="132"/>
    </location>
</feature>
<dbReference type="SUPFAM" id="SSF54862">
    <property type="entry name" value="4Fe-4S ferredoxins"/>
    <property type="match status" value="1"/>
</dbReference>
<keyword evidence="2" id="KW-0004">4Fe-4S</keyword>
<feature type="transmembrane region" description="Helical" evidence="7">
    <location>
        <begin position="320"/>
        <end position="339"/>
    </location>
</feature>
<dbReference type="PROSITE" id="PS51379">
    <property type="entry name" value="4FE4S_FER_2"/>
    <property type="match status" value="1"/>
</dbReference>
<keyword evidence="7" id="KW-0472">Membrane</keyword>
<feature type="transmembrane region" description="Helical" evidence="7">
    <location>
        <begin position="560"/>
        <end position="580"/>
    </location>
</feature>
<dbReference type="InterPro" id="IPR051684">
    <property type="entry name" value="Electron_Trans/Redox"/>
</dbReference>
<dbReference type="STRING" id="74969.FAD_0146"/>
<feature type="transmembrane region" description="Helical" evidence="7">
    <location>
        <begin position="6"/>
        <end position="31"/>
    </location>
</feature>
<feature type="transmembrane region" description="Helical" evidence="7">
    <location>
        <begin position="76"/>
        <end position="100"/>
    </location>
</feature>
<protein>
    <submittedName>
        <fullName evidence="9">Ferredoxin</fullName>
    </submittedName>
</protein>
<dbReference type="PANTHER" id="PTHR30176:SF3">
    <property type="entry name" value="FERREDOXIN-TYPE PROTEIN NAPH"/>
    <property type="match status" value="1"/>
</dbReference>
<evidence type="ECO:0000313" key="9">
    <source>
        <dbReference type="EMBL" id="ARD84076.1"/>
    </source>
</evidence>
<dbReference type="AlphaFoldDB" id="A0A1V0N1V2"/>
<feature type="transmembrane region" description="Helical" evidence="7">
    <location>
        <begin position="185"/>
        <end position="202"/>
    </location>
</feature>
<keyword evidence="5" id="KW-0408">Iron</keyword>
<evidence type="ECO:0000256" key="6">
    <source>
        <dbReference type="ARBA" id="ARBA00023014"/>
    </source>
</evidence>
<feature type="transmembrane region" description="Helical" evidence="7">
    <location>
        <begin position="351"/>
        <end position="370"/>
    </location>
</feature>
<feature type="transmembrane region" description="Helical" evidence="7">
    <location>
        <begin position="271"/>
        <end position="288"/>
    </location>
</feature>
<dbReference type="Gene3D" id="3.30.70.20">
    <property type="match status" value="1"/>
</dbReference>
<dbReference type="Proteomes" id="UP000192050">
    <property type="component" value="Chromosome"/>
</dbReference>
<keyword evidence="4" id="KW-0249">Electron transport</keyword>
<evidence type="ECO:0000256" key="3">
    <source>
        <dbReference type="ARBA" id="ARBA00022723"/>
    </source>
</evidence>
<feature type="transmembrane region" description="Helical" evidence="7">
    <location>
        <begin position="243"/>
        <end position="265"/>
    </location>
</feature>
<evidence type="ECO:0000256" key="7">
    <source>
        <dbReference type="SAM" id="Phobius"/>
    </source>
</evidence>
<proteinExistence type="predicted"/>
<feature type="transmembrane region" description="Helical" evidence="7">
    <location>
        <begin position="43"/>
        <end position="64"/>
    </location>
</feature>
<feature type="transmembrane region" description="Helical" evidence="7">
    <location>
        <begin position="493"/>
        <end position="515"/>
    </location>
</feature>
<feature type="transmembrane region" description="Helical" evidence="7">
    <location>
        <begin position="415"/>
        <end position="441"/>
    </location>
</feature>
<feature type="transmembrane region" description="Helical" evidence="7">
    <location>
        <begin position="382"/>
        <end position="403"/>
    </location>
</feature>
<keyword evidence="7" id="KW-1133">Transmembrane helix</keyword>
<keyword evidence="6" id="KW-0411">Iron-sulfur</keyword>
<keyword evidence="10" id="KW-1185">Reference proteome</keyword>
<keyword evidence="7" id="KW-0812">Transmembrane</keyword>
<gene>
    <name evidence="9" type="ORF">FAD_0146</name>
</gene>
<evidence type="ECO:0000259" key="8">
    <source>
        <dbReference type="PROSITE" id="PS51379"/>
    </source>
</evidence>
<sequence>MHSHMFDTIFLIGIMTIIFMVTYIIFVFSYILKHKNDISFLRIAAIGIFTAMMASMLDAFLLYITTVHNFLDTGLAFTFGMILMSQPIVAVFVGVMHGGLDRKGLTKANATAFTGLIIWNEVSMGLFLFYLFNPTIIHFDYYHAIYSFDFVSALSNGINTIYFIVPMSIEMFALFLVYKPKGMHRYAAISIFTMDLFAPTLLGNDKFVFIGGVGETAIMIIFMIIFFEFIAKHKLILPKDDAYHIKMIFIDYLLMGIGTFIGTIILKPFGFAWIFFAVAILFGMWYYFSSMFSVKTPSINVTKTENNVVIKRKKIINKPARLIFFVLVASFVSELFMAGSMDFATYNYLPFFRAIDTLPSFHGVSVAGFYAHDVLREFVSPFVPASTGTYNFLMFYGMVGGVYKFTPVSTFIEILYIIGYITDSPTFLIIMGTEMIALVIARMRVLKDRGKKINLAFAITAYILYTTVGPNFLNPLYYNKLPFWANTGAQAALYPYLVIPLLGSYALYAFLALLFGRRSYCSTLCPSAVMYGGTLGQAMGRYNWEAKPSRKMRSSHFTDSILFIASGAWIWAILASLFSYMYTATGSLSFSIYGIDPSVFYSYFIWNILWYVFFFSIPFVGMSPCRKYGWCSTGTLVGFFSVLGFFKLKVKDKNVCRTCETKACATSCEVGISTLPGQFIEKGSFKSVKCVGAGDCKRACPYDNIYFYDVRNFLRERLGTGRKNKDYSSDIVMVKKNSGFKK</sequence>
<feature type="domain" description="4Fe-4S ferredoxin-type" evidence="8">
    <location>
        <begin position="681"/>
        <end position="710"/>
    </location>
</feature>
<dbReference type="GO" id="GO:0046872">
    <property type="term" value="F:metal ion binding"/>
    <property type="evidence" value="ECO:0007669"/>
    <property type="project" value="UniProtKB-KW"/>
</dbReference>